<accession>A0A841BIX2</accession>
<organism evidence="1 2">
    <name type="scientific">Allocatelliglobosispora scoriae</name>
    <dbReference type="NCBI Taxonomy" id="643052"/>
    <lineage>
        <taxon>Bacteria</taxon>
        <taxon>Bacillati</taxon>
        <taxon>Actinomycetota</taxon>
        <taxon>Actinomycetes</taxon>
        <taxon>Micromonosporales</taxon>
        <taxon>Micromonosporaceae</taxon>
        <taxon>Allocatelliglobosispora</taxon>
    </lineage>
</organism>
<protein>
    <submittedName>
        <fullName evidence="1">Uncharacterized protein</fullName>
    </submittedName>
</protein>
<gene>
    <name evidence="1" type="ORF">F4553_000944</name>
</gene>
<comment type="caution">
    <text evidence="1">The sequence shown here is derived from an EMBL/GenBank/DDBJ whole genome shotgun (WGS) entry which is preliminary data.</text>
</comment>
<keyword evidence="2" id="KW-1185">Reference proteome</keyword>
<evidence type="ECO:0000313" key="1">
    <source>
        <dbReference type="EMBL" id="MBB5867565.1"/>
    </source>
</evidence>
<evidence type="ECO:0000313" key="2">
    <source>
        <dbReference type="Proteomes" id="UP000587527"/>
    </source>
</evidence>
<name>A0A841BIX2_9ACTN</name>
<dbReference type="InterPro" id="IPR045728">
    <property type="entry name" value="DUF6082"/>
</dbReference>
<dbReference type="EMBL" id="JACHMN010000001">
    <property type="protein sequence ID" value="MBB5867565.1"/>
    <property type="molecule type" value="Genomic_DNA"/>
</dbReference>
<dbReference type="AlphaFoldDB" id="A0A841BIX2"/>
<proteinExistence type="predicted"/>
<reference evidence="1 2" key="1">
    <citation type="submission" date="2020-08" db="EMBL/GenBank/DDBJ databases">
        <title>Sequencing the genomes of 1000 actinobacteria strains.</title>
        <authorList>
            <person name="Klenk H.-P."/>
        </authorList>
    </citation>
    <scope>NUCLEOTIDE SEQUENCE [LARGE SCALE GENOMIC DNA]</scope>
    <source>
        <strain evidence="1 2">DSM 45362</strain>
    </source>
</reference>
<sequence>MIGALALAGVALSLALQNRQNGIHRVELLRNMQLELTKMGMSDPALTRPWDEADDVPTGHIVEHRYINMWFMYYLAGYRIGEFSEGTIRHIARRDFTSERIVQYWSEDRAHHAAEAHDKVKRKFIIIIEAEYRARMMGPRDQEISNNN</sequence>
<dbReference type="Pfam" id="PF19560">
    <property type="entry name" value="DUF6082"/>
    <property type="match status" value="1"/>
</dbReference>
<dbReference type="Proteomes" id="UP000587527">
    <property type="component" value="Unassembled WGS sequence"/>
</dbReference>